<feature type="region of interest" description="Disordered" evidence="1">
    <location>
        <begin position="302"/>
        <end position="322"/>
    </location>
</feature>
<keyword evidence="3" id="KW-1185">Reference proteome</keyword>
<gene>
    <name evidence="2" type="ORF">C8R41DRAFT_915316</name>
</gene>
<organism evidence="2 3">
    <name type="scientific">Lentinula lateritia</name>
    <dbReference type="NCBI Taxonomy" id="40482"/>
    <lineage>
        <taxon>Eukaryota</taxon>
        <taxon>Fungi</taxon>
        <taxon>Dikarya</taxon>
        <taxon>Basidiomycota</taxon>
        <taxon>Agaricomycotina</taxon>
        <taxon>Agaricomycetes</taxon>
        <taxon>Agaricomycetidae</taxon>
        <taxon>Agaricales</taxon>
        <taxon>Marasmiineae</taxon>
        <taxon>Omphalotaceae</taxon>
        <taxon>Lentinula</taxon>
    </lineage>
</organism>
<accession>A0ABQ8VVP3</accession>
<dbReference type="EMBL" id="JANVFT010000010">
    <property type="protein sequence ID" value="KAJ4499575.1"/>
    <property type="molecule type" value="Genomic_DNA"/>
</dbReference>
<protein>
    <submittedName>
        <fullName evidence="2">Uncharacterized protein</fullName>
    </submittedName>
</protein>
<name>A0ABQ8VVP3_9AGAR</name>
<evidence type="ECO:0000313" key="2">
    <source>
        <dbReference type="EMBL" id="KAJ4499575.1"/>
    </source>
</evidence>
<proteinExistence type="predicted"/>
<reference evidence="2" key="1">
    <citation type="submission" date="2022-08" db="EMBL/GenBank/DDBJ databases">
        <title>A Global Phylogenomic Analysis of the Shiitake Genus Lentinula.</title>
        <authorList>
            <consortium name="DOE Joint Genome Institute"/>
            <person name="Sierra-Patev S."/>
            <person name="Min B."/>
            <person name="Naranjo-Ortiz M."/>
            <person name="Looney B."/>
            <person name="Konkel Z."/>
            <person name="Slot J.C."/>
            <person name="Sakamoto Y."/>
            <person name="Steenwyk J.L."/>
            <person name="Rokas A."/>
            <person name="Carro J."/>
            <person name="Camarero S."/>
            <person name="Ferreira P."/>
            <person name="Molpeceres G."/>
            <person name="Ruiz-Duenas F.J."/>
            <person name="Serrano A."/>
            <person name="Henrissat B."/>
            <person name="Drula E."/>
            <person name="Hughes K.W."/>
            <person name="Mata J.L."/>
            <person name="Ishikawa N.K."/>
            <person name="Vargas-Isla R."/>
            <person name="Ushijima S."/>
            <person name="Smith C.A."/>
            <person name="Ahrendt S."/>
            <person name="Andreopoulos W."/>
            <person name="He G."/>
            <person name="Labutti K."/>
            <person name="Lipzen A."/>
            <person name="Ng V."/>
            <person name="Riley R."/>
            <person name="Sandor L."/>
            <person name="Barry K."/>
            <person name="Martinez A.T."/>
            <person name="Xiao Y."/>
            <person name="Gibbons J.G."/>
            <person name="Terashima K."/>
            <person name="Grigoriev I.V."/>
            <person name="Hibbett D.S."/>
        </authorList>
    </citation>
    <scope>NUCLEOTIDE SEQUENCE</scope>
    <source>
        <strain evidence="2">RHP3577 ss4</strain>
    </source>
</reference>
<comment type="caution">
    <text evidence="2">The sequence shown here is derived from an EMBL/GenBank/DDBJ whole genome shotgun (WGS) entry which is preliminary data.</text>
</comment>
<evidence type="ECO:0000256" key="1">
    <source>
        <dbReference type="SAM" id="MobiDB-lite"/>
    </source>
</evidence>
<evidence type="ECO:0000313" key="3">
    <source>
        <dbReference type="Proteomes" id="UP001150217"/>
    </source>
</evidence>
<sequence>MRIAISLSTGVLQFSELVSGALRQTLSPTPPSPPSPPCVLPSTHLSGVLVFVDSVDSACVYTAAGTFTTSAVGFPISVNDCAFLVLGTQRQTPCPFDIRWLTAQLKVNLRPVWSPAATALFDLSQRFGDVVWSVLFTELKTLSLEEGALSLSSSTSHPTLPRDNLKLKLPRTKLSVWLSLFSRSSLCEWFTTVPIYHPTFKPRTDASIIGREGTRFEARRSYHTANVDQSLRSTVSRFPHLLNCLHMRVSSSVSLALLSSVSLISAPWICWTDPTSALYLRTTSQAAPWTRGTGNALPSMILDTRVSPRRPESPIPSLYPRL</sequence>
<dbReference type="Proteomes" id="UP001150217">
    <property type="component" value="Unassembled WGS sequence"/>
</dbReference>